<evidence type="ECO:0000256" key="1">
    <source>
        <dbReference type="ARBA" id="ARBA00004141"/>
    </source>
</evidence>
<dbReference type="InterPro" id="IPR036259">
    <property type="entry name" value="MFS_trans_sf"/>
</dbReference>
<dbReference type="Proteomes" id="UP000492821">
    <property type="component" value="Unassembled WGS sequence"/>
</dbReference>
<keyword evidence="8" id="KW-1185">Reference proteome</keyword>
<dbReference type="WBParaSite" id="Pan_g15714.t1">
    <property type="protein sequence ID" value="Pan_g15714.t1"/>
    <property type="gene ID" value="Pan_g15714"/>
</dbReference>
<feature type="transmembrane region" description="Helical" evidence="6">
    <location>
        <begin position="92"/>
        <end position="111"/>
    </location>
</feature>
<feature type="transmembrane region" description="Helical" evidence="6">
    <location>
        <begin position="64"/>
        <end position="80"/>
    </location>
</feature>
<organism evidence="8 9">
    <name type="scientific">Panagrellus redivivus</name>
    <name type="common">Microworm</name>
    <dbReference type="NCBI Taxonomy" id="6233"/>
    <lineage>
        <taxon>Eukaryota</taxon>
        <taxon>Metazoa</taxon>
        <taxon>Ecdysozoa</taxon>
        <taxon>Nematoda</taxon>
        <taxon>Chromadorea</taxon>
        <taxon>Rhabditida</taxon>
        <taxon>Tylenchina</taxon>
        <taxon>Panagrolaimomorpha</taxon>
        <taxon>Panagrolaimoidea</taxon>
        <taxon>Panagrolaimidae</taxon>
        <taxon>Panagrellus</taxon>
    </lineage>
</organism>
<evidence type="ECO:0000256" key="2">
    <source>
        <dbReference type="ARBA" id="ARBA00022692"/>
    </source>
</evidence>
<dbReference type="CDD" id="cd17380">
    <property type="entry name" value="MFS_SLC17A9_like"/>
    <property type="match status" value="1"/>
</dbReference>
<feature type="domain" description="Major facilitator superfamily (MFS) profile" evidence="7">
    <location>
        <begin position="26"/>
        <end position="450"/>
    </location>
</feature>
<dbReference type="GO" id="GO:0016020">
    <property type="term" value="C:membrane"/>
    <property type="evidence" value="ECO:0007669"/>
    <property type="project" value="UniProtKB-SubCell"/>
</dbReference>
<evidence type="ECO:0000313" key="8">
    <source>
        <dbReference type="Proteomes" id="UP000492821"/>
    </source>
</evidence>
<dbReference type="PANTHER" id="PTHR11662:SF279">
    <property type="entry name" value="VOLTAGE-GATED PURINE NUCLEOTIDE UNIPORTER SLC17A9"/>
    <property type="match status" value="1"/>
</dbReference>
<keyword evidence="4 6" id="KW-0472">Membrane</keyword>
<feature type="compositionally biased region" description="Basic and acidic residues" evidence="5">
    <location>
        <begin position="215"/>
        <end position="225"/>
    </location>
</feature>
<evidence type="ECO:0000256" key="6">
    <source>
        <dbReference type="SAM" id="Phobius"/>
    </source>
</evidence>
<accession>A0A7E4V266</accession>
<dbReference type="PANTHER" id="PTHR11662">
    <property type="entry name" value="SOLUTE CARRIER FAMILY 17"/>
    <property type="match status" value="1"/>
</dbReference>
<feature type="transmembrane region" description="Helical" evidence="6">
    <location>
        <begin position="394"/>
        <end position="417"/>
    </location>
</feature>
<proteinExistence type="predicted"/>
<dbReference type="InterPro" id="IPR050382">
    <property type="entry name" value="MFS_Na/Anion_cotransporter"/>
</dbReference>
<reference evidence="9" key="2">
    <citation type="submission" date="2020-10" db="UniProtKB">
        <authorList>
            <consortium name="WormBaseParasite"/>
        </authorList>
    </citation>
    <scope>IDENTIFICATION</scope>
</reference>
<feature type="transmembrane region" description="Helical" evidence="6">
    <location>
        <begin position="186"/>
        <end position="204"/>
    </location>
</feature>
<keyword evidence="2 6" id="KW-0812">Transmembrane</keyword>
<evidence type="ECO:0000256" key="3">
    <source>
        <dbReference type="ARBA" id="ARBA00022989"/>
    </source>
</evidence>
<dbReference type="InterPro" id="IPR020846">
    <property type="entry name" value="MFS_dom"/>
</dbReference>
<dbReference type="Pfam" id="PF07690">
    <property type="entry name" value="MFS_1"/>
    <property type="match status" value="1"/>
</dbReference>
<sequence length="452" mass="49003">MTLVSDKLNESFAAKKLWTKSESKLWTLNFFMGTCVLYASRVALPLCATHMAQEYGWSKTDSGTVMSCFFWGYAVTQVFAGNFADRVGGEKILVPSTFVWAALTLVTPQLFDLAYRTGFPVVILILVRVLTGVGQGFHLPCMASIVARHLTAADKGRVFGICLAGSHFGTVVAGGIGSLLIEAFGWRTLFQFVGCLSLFWWYWFKSLRDASGSRNRTDNSSRKAESGGLTDSLLPLPDSLKKAHHGSNDVNAVPWGKLFSHPAFWAASVAQYCGANAYFTMFSWLPSYFSDNFPDAKGVVYNVVPSLAIVVTALIAPFIASRLMASGRSITFTRRFMESSSLISMALCLLCVSGSSGFYLSLVIFTAAMAARGLHHGGVSVNPHDFAPHHTGSVFGIFNAFSAITGFIGVYIAGWILQSSSNNWAYVFTFTAAQCILGAVVYAFLGTGNKII</sequence>
<feature type="transmembrane region" description="Helical" evidence="6">
    <location>
        <begin position="424"/>
        <end position="445"/>
    </location>
</feature>
<dbReference type="SUPFAM" id="SSF103473">
    <property type="entry name" value="MFS general substrate transporter"/>
    <property type="match status" value="1"/>
</dbReference>
<feature type="transmembrane region" description="Helical" evidence="6">
    <location>
        <begin position="158"/>
        <end position="180"/>
    </location>
</feature>
<dbReference type="GO" id="GO:0015291">
    <property type="term" value="F:secondary active transmembrane transporter activity"/>
    <property type="evidence" value="ECO:0007669"/>
    <property type="project" value="UniProtKB-ARBA"/>
</dbReference>
<feature type="transmembrane region" description="Helical" evidence="6">
    <location>
        <begin position="341"/>
        <end position="374"/>
    </location>
</feature>
<feature type="transmembrane region" description="Helical" evidence="6">
    <location>
        <begin position="117"/>
        <end position="137"/>
    </location>
</feature>
<feature type="region of interest" description="Disordered" evidence="5">
    <location>
        <begin position="211"/>
        <end position="230"/>
    </location>
</feature>
<name>A0A7E4V266_PANRE</name>
<reference evidence="8" key="1">
    <citation type="journal article" date="2013" name="Genetics">
        <title>The draft genome and transcriptome of Panagrellus redivivus are shaped by the harsh demands of a free-living lifestyle.</title>
        <authorList>
            <person name="Srinivasan J."/>
            <person name="Dillman A.R."/>
            <person name="Macchietto M.G."/>
            <person name="Heikkinen L."/>
            <person name="Lakso M."/>
            <person name="Fracchia K.M."/>
            <person name="Antoshechkin I."/>
            <person name="Mortazavi A."/>
            <person name="Wong G."/>
            <person name="Sternberg P.W."/>
        </authorList>
    </citation>
    <scope>NUCLEOTIDE SEQUENCE [LARGE SCALE GENOMIC DNA]</scope>
    <source>
        <strain evidence="8">MT8872</strain>
    </source>
</reference>
<dbReference type="InterPro" id="IPR011701">
    <property type="entry name" value="MFS"/>
</dbReference>
<dbReference type="InterPro" id="IPR044777">
    <property type="entry name" value="SLC17A9-like"/>
</dbReference>
<comment type="subcellular location">
    <subcellularLocation>
        <location evidence="1">Membrane</location>
        <topology evidence="1">Multi-pass membrane protein</topology>
    </subcellularLocation>
</comment>
<evidence type="ECO:0000256" key="5">
    <source>
        <dbReference type="SAM" id="MobiDB-lite"/>
    </source>
</evidence>
<feature type="transmembrane region" description="Helical" evidence="6">
    <location>
        <begin position="25"/>
        <end position="44"/>
    </location>
</feature>
<feature type="transmembrane region" description="Helical" evidence="6">
    <location>
        <begin position="299"/>
        <end position="320"/>
    </location>
</feature>
<evidence type="ECO:0000256" key="4">
    <source>
        <dbReference type="ARBA" id="ARBA00023136"/>
    </source>
</evidence>
<evidence type="ECO:0000259" key="7">
    <source>
        <dbReference type="PROSITE" id="PS50850"/>
    </source>
</evidence>
<protein>
    <submittedName>
        <fullName evidence="9">MFS domain-containing protein</fullName>
    </submittedName>
</protein>
<dbReference type="FunFam" id="1.20.1250.20:FF:000059">
    <property type="entry name" value="Solute carrier family 17 member 9"/>
    <property type="match status" value="1"/>
</dbReference>
<dbReference type="AlphaFoldDB" id="A0A7E4V266"/>
<dbReference type="PROSITE" id="PS50850">
    <property type="entry name" value="MFS"/>
    <property type="match status" value="1"/>
</dbReference>
<keyword evidence="3 6" id="KW-1133">Transmembrane helix</keyword>
<evidence type="ECO:0000313" key="9">
    <source>
        <dbReference type="WBParaSite" id="Pan_g15714.t1"/>
    </source>
</evidence>
<dbReference type="GO" id="GO:0015867">
    <property type="term" value="P:ATP transport"/>
    <property type="evidence" value="ECO:0007669"/>
    <property type="project" value="TreeGrafter"/>
</dbReference>
<feature type="transmembrane region" description="Helical" evidence="6">
    <location>
        <begin position="264"/>
        <end position="287"/>
    </location>
</feature>
<dbReference type="Gene3D" id="1.20.1250.20">
    <property type="entry name" value="MFS general substrate transporter like domains"/>
    <property type="match status" value="1"/>
</dbReference>